<evidence type="ECO:0000313" key="2">
    <source>
        <dbReference type="EMBL" id="RDZ29223.1"/>
    </source>
</evidence>
<feature type="transmembrane region" description="Helical" evidence="1">
    <location>
        <begin position="131"/>
        <end position="153"/>
    </location>
</feature>
<dbReference type="AlphaFoldDB" id="A0A371K5K9"/>
<evidence type="ECO:0000313" key="3">
    <source>
        <dbReference type="Proteomes" id="UP000264492"/>
    </source>
</evidence>
<dbReference type="Pfam" id="PF07301">
    <property type="entry name" value="DUF1453"/>
    <property type="match status" value="1"/>
</dbReference>
<organism evidence="2 3">
    <name type="scientific">Lysobacter silvisoli</name>
    <dbReference type="NCBI Taxonomy" id="2293254"/>
    <lineage>
        <taxon>Bacteria</taxon>
        <taxon>Pseudomonadati</taxon>
        <taxon>Pseudomonadota</taxon>
        <taxon>Gammaproteobacteria</taxon>
        <taxon>Lysobacterales</taxon>
        <taxon>Lysobacteraceae</taxon>
        <taxon>Lysobacter</taxon>
    </lineage>
</organism>
<feature type="transmembrane region" description="Helical" evidence="1">
    <location>
        <begin position="43"/>
        <end position="59"/>
    </location>
</feature>
<dbReference type="EMBL" id="QTSU01000001">
    <property type="protein sequence ID" value="RDZ29223.1"/>
    <property type="molecule type" value="Genomic_DNA"/>
</dbReference>
<dbReference type="OrthoDB" id="6038141at2"/>
<sequence length="172" mass="18351">MASTIATTAPYWVPALSVLLVYRRIRRNFGVQRWRPVRAGIRLGILALVAVALGALAFVQPQVGMGLGLGAVIGAALGVLGLKHTHVAWRDGLRTYTPNPWIGGALTALLIGRLAWRWTHEGVSAAQSPSALTLGMAAVLIAYSLVYVIGLMLQMRKLALQAPADTQNPPEP</sequence>
<evidence type="ECO:0008006" key="4">
    <source>
        <dbReference type="Google" id="ProtNLM"/>
    </source>
</evidence>
<evidence type="ECO:0000256" key="1">
    <source>
        <dbReference type="SAM" id="Phobius"/>
    </source>
</evidence>
<proteinExistence type="predicted"/>
<reference evidence="2 3" key="1">
    <citation type="submission" date="2018-08" db="EMBL/GenBank/DDBJ databases">
        <title>Lysobacter sp. zong2l5, whole genome shotgun sequence.</title>
        <authorList>
            <person name="Zhang X."/>
            <person name="Feng G."/>
            <person name="Zhu H."/>
        </authorList>
    </citation>
    <scope>NUCLEOTIDE SEQUENCE [LARGE SCALE GENOMIC DNA]</scope>
    <source>
        <strain evidence="3">zong2l5</strain>
    </source>
</reference>
<dbReference type="InterPro" id="IPR058247">
    <property type="entry name" value="DUF1453"/>
</dbReference>
<dbReference type="RefSeq" id="WP_115858660.1">
    <property type="nucleotide sequence ID" value="NZ_QTSU01000001.1"/>
</dbReference>
<gene>
    <name evidence="2" type="ORF">DX914_09080</name>
</gene>
<dbReference type="Proteomes" id="UP000264492">
    <property type="component" value="Unassembled WGS sequence"/>
</dbReference>
<comment type="caution">
    <text evidence="2">The sequence shown here is derived from an EMBL/GenBank/DDBJ whole genome shotgun (WGS) entry which is preliminary data.</text>
</comment>
<keyword evidence="3" id="KW-1185">Reference proteome</keyword>
<keyword evidence="1" id="KW-0472">Membrane</keyword>
<accession>A0A371K5K9</accession>
<feature type="transmembrane region" description="Helical" evidence="1">
    <location>
        <begin position="102"/>
        <end position="119"/>
    </location>
</feature>
<protein>
    <recommendedName>
        <fullName evidence="4">DUF1453 domain-containing protein</fullName>
    </recommendedName>
</protein>
<keyword evidence="1" id="KW-0812">Transmembrane</keyword>
<name>A0A371K5K9_9GAMM</name>
<feature type="transmembrane region" description="Helical" evidence="1">
    <location>
        <begin position="6"/>
        <end position="22"/>
    </location>
</feature>
<feature type="transmembrane region" description="Helical" evidence="1">
    <location>
        <begin position="65"/>
        <end position="82"/>
    </location>
</feature>
<keyword evidence="1" id="KW-1133">Transmembrane helix</keyword>